<feature type="transmembrane region" description="Helical" evidence="8">
    <location>
        <begin position="596"/>
        <end position="616"/>
    </location>
</feature>
<feature type="transmembrane region" description="Helical" evidence="8">
    <location>
        <begin position="189"/>
        <end position="206"/>
    </location>
</feature>
<keyword evidence="4 8" id="KW-0812">Transmembrane</keyword>
<dbReference type="Gene3D" id="1.20.1640.10">
    <property type="entry name" value="Multidrug efflux transporter AcrB transmembrane domain"/>
    <property type="match status" value="2"/>
</dbReference>
<evidence type="ECO:0000256" key="2">
    <source>
        <dbReference type="ARBA" id="ARBA00010157"/>
    </source>
</evidence>
<dbReference type="RefSeq" id="WP_209241596.1">
    <property type="nucleotide sequence ID" value="NZ_JADKMA010000130.1"/>
</dbReference>
<dbReference type="EMBL" id="JADKMA010000130">
    <property type="protein sequence ID" value="MBO8194496.1"/>
    <property type="molecule type" value="Genomic_DNA"/>
</dbReference>
<dbReference type="InterPro" id="IPR000731">
    <property type="entry name" value="SSD"/>
</dbReference>
<dbReference type="Pfam" id="PF03176">
    <property type="entry name" value="MMPL"/>
    <property type="match status" value="2"/>
</dbReference>
<protein>
    <submittedName>
        <fullName evidence="10">MMPL family transporter</fullName>
    </submittedName>
</protein>
<proteinExistence type="inferred from homology"/>
<dbReference type="PANTHER" id="PTHR33406">
    <property type="entry name" value="MEMBRANE PROTEIN MJ1562-RELATED"/>
    <property type="match status" value="1"/>
</dbReference>
<evidence type="ECO:0000313" key="11">
    <source>
        <dbReference type="Proteomes" id="UP001519064"/>
    </source>
</evidence>
<evidence type="ECO:0000256" key="5">
    <source>
        <dbReference type="ARBA" id="ARBA00022989"/>
    </source>
</evidence>
<evidence type="ECO:0000256" key="7">
    <source>
        <dbReference type="SAM" id="MobiDB-lite"/>
    </source>
</evidence>
<feature type="domain" description="SSD" evidence="9">
    <location>
        <begin position="208"/>
        <end position="338"/>
    </location>
</feature>
<feature type="transmembrane region" description="Helical" evidence="8">
    <location>
        <begin position="554"/>
        <end position="576"/>
    </location>
</feature>
<dbReference type="Proteomes" id="UP001519064">
    <property type="component" value="Unassembled WGS sequence"/>
</dbReference>
<feature type="compositionally biased region" description="Low complexity" evidence="7">
    <location>
        <begin position="713"/>
        <end position="722"/>
    </location>
</feature>
<comment type="subcellular location">
    <subcellularLocation>
        <location evidence="1">Cell membrane</location>
        <topology evidence="1">Multi-pass membrane protein</topology>
    </subcellularLocation>
</comment>
<reference evidence="10 11" key="1">
    <citation type="submission" date="2020-11" db="EMBL/GenBank/DDBJ databases">
        <title>Streptomyces spirodelae sp. nov., isolated from duckweed.</title>
        <authorList>
            <person name="Saimee Y."/>
            <person name="Duangmal K."/>
        </authorList>
    </citation>
    <scope>NUCLEOTIDE SEQUENCE [LARGE SCALE GENOMIC DNA]</scope>
    <source>
        <strain evidence="10 11">S16-07</strain>
    </source>
</reference>
<gene>
    <name evidence="10" type="ORF">ITI46_22955</name>
</gene>
<comment type="similarity">
    <text evidence="2">Belongs to the resistance-nodulation-cell division (RND) (TC 2.A.6) family. MmpL subfamily.</text>
</comment>
<feature type="transmembrane region" description="Helical" evidence="8">
    <location>
        <begin position="671"/>
        <end position="696"/>
    </location>
</feature>
<feature type="transmembrane region" description="Helical" evidence="8">
    <location>
        <begin position="647"/>
        <end position="665"/>
    </location>
</feature>
<evidence type="ECO:0000256" key="8">
    <source>
        <dbReference type="SAM" id="Phobius"/>
    </source>
</evidence>
<dbReference type="PROSITE" id="PS50156">
    <property type="entry name" value="SSD"/>
    <property type="match status" value="1"/>
</dbReference>
<keyword evidence="11" id="KW-1185">Reference proteome</keyword>
<comment type="caution">
    <text evidence="10">The sequence shown here is derived from an EMBL/GenBank/DDBJ whole genome shotgun (WGS) entry which is preliminary data.</text>
</comment>
<organism evidence="10 11">
    <name type="scientific">Streptomyces oryzae</name>
    <dbReference type="NCBI Taxonomy" id="1434886"/>
    <lineage>
        <taxon>Bacteria</taxon>
        <taxon>Bacillati</taxon>
        <taxon>Actinomycetota</taxon>
        <taxon>Actinomycetes</taxon>
        <taxon>Kitasatosporales</taxon>
        <taxon>Streptomycetaceae</taxon>
        <taxon>Streptomyces</taxon>
    </lineage>
</organism>
<keyword evidence="5 8" id="KW-1133">Transmembrane helix</keyword>
<evidence type="ECO:0000256" key="1">
    <source>
        <dbReference type="ARBA" id="ARBA00004651"/>
    </source>
</evidence>
<evidence type="ECO:0000256" key="4">
    <source>
        <dbReference type="ARBA" id="ARBA00022692"/>
    </source>
</evidence>
<feature type="transmembrane region" description="Helical" evidence="8">
    <location>
        <begin position="288"/>
        <end position="307"/>
    </location>
</feature>
<dbReference type="SUPFAM" id="SSF82866">
    <property type="entry name" value="Multidrug efflux transporter AcrB transmembrane domain"/>
    <property type="match status" value="2"/>
</dbReference>
<evidence type="ECO:0000259" key="9">
    <source>
        <dbReference type="PROSITE" id="PS50156"/>
    </source>
</evidence>
<keyword evidence="6 8" id="KW-0472">Membrane</keyword>
<feature type="transmembrane region" description="Helical" evidence="8">
    <location>
        <begin position="239"/>
        <end position="258"/>
    </location>
</feature>
<feature type="transmembrane region" description="Helical" evidence="8">
    <location>
        <begin position="375"/>
        <end position="398"/>
    </location>
</feature>
<evidence type="ECO:0000313" key="10">
    <source>
        <dbReference type="EMBL" id="MBO8194496.1"/>
    </source>
</evidence>
<evidence type="ECO:0000256" key="3">
    <source>
        <dbReference type="ARBA" id="ARBA00022475"/>
    </source>
</evidence>
<feature type="transmembrane region" description="Helical" evidence="8">
    <location>
        <begin position="528"/>
        <end position="547"/>
    </location>
</feature>
<sequence length="750" mass="78324">MLTSLGRFAARQRWWVVVGALLLTLLGGVWGTGTFGTLTGGAGFDDPGSESVSADRTLAGPLGRDSADLVVLYASDRYTADQAAFARPVRAALRALPREGIEAVDSYWTGKAEPQRAERFLSRDRHSGYVAVRFAADDDQSQVKALERIEDRFRKPAGQAGISVRFGGTAAMTEQVNEHTGSDIARAELLSLPVLLLLLLVVFGSVTAAALPLAVGTLVALGSLAVLRTLAAVTELSSSVINVITILGLGLAIDYALFMVGRFREELAAGAGVEDAVARTTATAGRTVAFSGLAVAISFAGLALFPSRFLSSMGYAAVSVVGFAVLGSLTLLPALLRFAGRRIDAGRLPFGRRSGAAPERGRWYRTVQRVMRRPALHTVVLTAVLLGLAAPAAGVNWARPADWVLPATSDARQVGTALQDDFRTDPTRTVTAVVELPGPAGTGHARSRTAAYADRLAQVKGVEHAAVTATHGDLARLTLGYAPDPMSREAATMVEDLRAVSPPEGAETRFTGMPVSRVDIVGMIGGRAPWMGLFVAAVCALVLFLAFRSLALSLVTVALGALSLLAAFGVITLIFQYGWGAGLLGFDPVGAVDVNFPVLIVAIAFGLAMDYQVFLLSRVREQWQATGDAPGAVATAVQRTARTITGAGLLLALVVGGFAASSVTFLKMIGIGLVLAVALDVLLVRALLLPAVLGLLGERAWWPGRRSGRWSGRRSAGAGRPSTAPPAPPATSAPAVGSLRTASLGTEPRQ</sequence>
<dbReference type="InterPro" id="IPR004869">
    <property type="entry name" value="MMPL_dom"/>
</dbReference>
<feature type="region of interest" description="Disordered" evidence="7">
    <location>
        <begin position="707"/>
        <end position="750"/>
    </location>
</feature>
<dbReference type="InterPro" id="IPR050545">
    <property type="entry name" value="Mycobact_MmpL"/>
</dbReference>
<evidence type="ECO:0000256" key="6">
    <source>
        <dbReference type="ARBA" id="ARBA00023136"/>
    </source>
</evidence>
<keyword evidence="3" id="KW-1003">Cell membrane</keyword>
<dbReference type="PANTHER" id="PTHR33406:SF11">
    <property type="entry name" value="MEMBRANE PROTEIN SCO6666-RELATED"/>
    <property type="match status" value="1"/>
</dbReference>
<feature type="transmembrane region" description="Helical" evidence="8">
    <location>
        <begin position="313"/>
        <end position="336"/>
    </location>
</feature>
<name>A0ABS3XHD1_9ACTN</name>
<accession>A0ABS3XHD1</accession>